<keyword evidence="1" id="KW-1133">Transmembrane helix</keyword>
<keyword evidence="1" id="KW-0812">Transmembrane</keyword>
<protein>
    <submittedName>
        <fullName evidence="2">Uncharacterized protein</fullName>
    </submittedName>
</protein>
<organism evidence="2 3">
    <name type="scientific">Conyzicola nivalis</name>
    <dbReference type="NCBI Taxonomy" id="1477021"/>
    <lineage>
        <taxon>Bacteria</taxon>
        <taxon>Bacillati</taxon>
        <taxon>Actinomycetota</taxon>
        <taxon>Actinomycetes</taxon>
        <taxon>Micrococcales</taxon>
        <taxon>Microbacteriaceae</taxon>
        <taxon>Conyzicola</taxon>
    </lineage>
</organism>
<comment type="caution">
    <text evidence="2">The sequence shown here is derived from an EMBL/GenBank/DDBJ whole genome shotgun (WGS) entry which is preliminary data.</text>
</comment>
<proteinExistence type="predicted"/>
<dbReference type="RefSeq" id="WP_354023070.1">
    <property type="nucleotide sequence ID" value="NZ_JBEPSJ010000001.1"/>
</dbReference>
<sequence>MPGGETFFPPVQYSPIWFIIGVVIIALVIGWYLFVLLLTRRRPDPVEFVGSIPELTTSVRDAYLGRIDEVGRRYAHGDVSYSQAHHELSALVRSFAAQAQGVRAQFMTLDDLRRTPHHDLAATVERLYPGAFSGATAGSIDDATARASELVRSWN</sequence>
<name>A0ABV2QJ15_9MICO</name>
<gene>
    <name evidence="2" type="ORF">ABIE21_000353</name>
</gene>
<reference evidence="2 3" key="1">
    <citation type="submission" date="2024-06" db="EMBL/GenBank/DDBJ databases">
        <title>Sorghum-associated microbial communities from plants grown in Nebraska, USA.</title>
        <authorList>
            <person name="Schachtman D."/>
        </authorList>
    </citation>
    <scope>NUCLEOTIDE SEQUENCE [LARGE SCALE GENOMIC DNA]</scope>
    <source>
        <strain evidence="2 3">2857</strain>
    </source>
</reference>
<keyword evidence="3" id="KW-1185">Reference proteome</keyword>
<dbReference type="Proteomes" id="UP001549257">
    <property type="component" value="Unassembled WGS sequence"/>
</dbReference>
<evidence type="ECO:0000313" key="2">
    <source>
        <dbReference type="EMBL" id="MET4580863.1"/>
    </source>
</evidence>
<evidence type="ECO:0000256" key="1">
    <source>
        <dbReference type="SAM" id="Phobius"/>
    </source>
</evidence>
<evidence type="ECO:0000313" key="3">
    <source>
        <dbReference type="Proteomes" id="UP001549257"/>
    </source>
</evidence>
<keyword evidence="1" id="KW-0472">Membrane</keyword>
<feature type="transmembrane region" description="Helical" evidence="1">
    <location>
        <begin position="16"/>
        <end position="38"/>
    </location>
</feature>
<accession>A0ABV2QJ15</accession>
<dbReference type="EMBL" id="JBEPSJ010000001">
    <property type="protein sequence ID" value="MET4580863.1"/>
    <property type="molecule type" value="Genomic_DNA"/>
</dbReference>